<organism evidence="2">
    <name type="scientific">freshwater metagenome</name>
    <dbReference type="NCBI Taxonomy" id="449393"/>
    <lineage>
        <taxon>unclassified sequences</taxon>
        <taxon>metagenomes</taxon>
        <taxon>ecological metagenomes</taxon>
    </lineage>
</organism>
<evidence type="ECO:0000259" key="1">
    <source>
        <dbReference type="Pfam" id="PF01878"/>
    </source>
</evidence>
<protein>
    <submittedName>
        <fullName evidence="2">Unannotated protein</fullName>
    </submittedName>
</protein>
<evidence type="ECO:0000313" key="2">
    <source>
        <dbReference type="EMBL" id="CAB4891441.1"/>
    </source>
</evidence>
<dbReference type="InterPro" id="IPR052181">
    <property type="entry name" value="5hmC_binding"/>
</dbReference>
<dbReference type="InterPro" id="IPR002740">
    <property type="entry name" value="EVE_domain"/>
</dbReference>
<gene>
    <name evidence="2" type="ORF">UFOPK3376_02868</name>
</gene>
<sequence length="151" mass="17063">MQYWLLKSEPDSFGIDHLQRSKSTVWDGVRNYQARNYLRTAKVGDLGFFYHSKVQPPGIAGLCRVTATTVVDPTQFDPTSQYFDSKSTPEAPRWQTVKVAFVEKFPNYLTIDTLRARFAESELMILQKGSRLSVTPVGSATAERILDLARA</sequence>
<dbReference type="AlphaFoldDB" id="A0A6J7F8U9"/>
<reference evidence="2" key="1">
    <citation type="submission" date="2020-05" db="EMBL/GenBank/DDBJ databases">
        <authorList>
            <person name="Chiriac C."/>
            <person name="Salcher M."/>
            <person name="Ghai R."/>
            <person name="Kavagutti S V."/>
        </authorList>
    </citation>
    <scope>NUCLEOTIDE SEQUENCE</scope>
</reference>
<dbReference type="CDD" id="cd21133">
    <property type="entry name" value="EVE"/>
    <property type="match status" value="1"/>
</dbReference>
<dbReference type="Gene3D" id="3.10.590.10">
    <property type="entry name" value="ph1033 like domains"/>
    <property type="match status" value="1"/>
</dbReference>
<dbReference type="GO" id="GO:0005634">
    <property type="term" value="C:nucleus"/>
    <property type="evidence" value="ECO:0007669"/>
    <property type="project" value="TreeGrafter"/>
</dbReference>
<dbReference type="Pfam" id="PF01878">
    <property type="entry name" value="EVE"/>
    <property type="match status" value="1"/>
</dbReference>
<name>A0A6J7F8U9_9ZZZZ</name>
<dbReference type="InterPro" id="IPR015947">
    <property type="entry name" value="PUA-like_sf"/>
</dbReference>
<dbReference type="InterPro" id="IPR047197">
    <property type="entry name" value="THYN1-like_EVE"/>
</dbReference>
<feature type="domain" description="EVE" evidence="1">
    <location>
        <begin position="2"/>
        <end position="147"/>
    </location>
</feature>
<proteinExistence type="predicted"/>
<dbReference type="EMBL" id="CAFBLP010000112">
    <property type="protein sequence ID" value="CAB4891441.1"/>
    <property type="molecule type" value="Genomic_DNA"/>
</dbReference>
<dbReference type="SUPFAM" id="SSF88697">
    <property type="entry name" value="PUA domain-like"/>
    <property type="match status" value="1"/>
</dbReference>
<dbReference type="PANTHER" id="PTHR14087">
    <property type="entry name" value="THYMOCYTE NUCLEAR PROTEIN 1"/>
    <property type="match status" value="1"/>
</dbReference>
<accession>A0A6J7F8U9</accession>
<dbReference type="PANTHER" id="PTHR14087:SF7">
    <property type="entry name" value="THYMOCYTE NUCLEAR PROTEIN 1"/>
    <property type="match status" value="1"/>
</dbReference>